<reference evidence="2 3" key="1">
    <citation type="journal article" date="2020" name="Microorganisms">
        <title>Osmotic Adaptation and Compatible Solute Biosynthesis of Phototrophic Bacteria as Revealed from Genome Analyses.</title>
        <authorList>
            <person name="Imhoff J.F."/>
            <person name="Rahn T."/>
            <person name="Kunzel S."/>
            <person name="Keller A."/>
            <person name="Neulinger S.C."/>
        </authorList>
    </citation>
    <scope>NUCLEOTIDE SEQUENCE [LARGE SCALE GENOMIC DNA]</scope>
    <source>
        <strain evidence="2 3">DSM 6210</strain>
    </source>
</reference>
<accession>A0ABS1CDA2</accession>
<proteinExistence type="predicted"/>
<keyword evidence="3" id="KW-1185">Reference proteome</keyword>
<keyword evidence="1" id="KW-0812">Transmembrane</keyword>
<dbReference type="RefSeq" id="WP_200234209.1">
    <property type="nucleotide sequence ID" value="NZ_NRRV01000006.1"/>
</dbReference>
<keyword evidence="1" id="KW-0472">Membrane</keyword>
<protein>
    <recommendedName>
        <fullName evidence="4">Glycine zipper domain-containing protein</fullName>
    </recommendedName>
</protein>
<name>A0ABS1CDA2_9GAMM</name>
<sequence length="64" mass="6431">MKMVPFIMVVLVLVLALAGCANMNSAEQRMVSGAAIGGVVGGPIGAGVGAGIGYVVDRNEDQVR</sequence>
<organism evidence="2 3">
    <name type="scientific">Thiohalocapsa halophila</name>
    <dbReference type="NCBI Taxonomy" id="69359"/>
    <lineage>
        <taxon>Bacteria</taxon>
        <taxon>Pseudomonadati</taxon>
        <taxon>Pseudomonadota</taxon>
        <taxon>Gammaproteobacteria</taxon>
        <taxon>Chromatiales</taxon>
        <taxon>Chromatiaceae</taxon>
        <taxon>Thiohalocapsa</taxon>
    </lineage>
</organism>
<dbReference type="Proteomes" id="UP000748752">
    <property type="component" value="Unassembled WGS sequence"/>
</dbReference>
<evidence type="ECO:0008006" key="4">
    <source>
        <dbReference type="Google" id="ProtNLM"/>
    </source>
</evidence>
<evidence type="ECO:0000313" key="2">
    <source>
        <dbReference type="EMBL" id="MBK1629868.1"/>
    </source>
</evidence>
<dbReference type="EMBL" id="NRRV01000006">
    <property type="protein sequence ID" value="MBK1629868.1"/>
    <property type="molecule type" value="Genomic_DNA"/>
</dbReference>
<evidence type="ECO:0000313" key="3">
    <source>
        <dbReference type="Proteomes" id="UP000748752"/>
    </source>
</evidence>
<feature type="transmembrane region" description="Helical" evidence="1">
    <location>
        <begin position="35"/>
        <end position="56"/>
    </location>
</feature>
<dbReference type="PROSITE" id="PS51257">
    <property type="entry name" value="PROKAR_LIPOPROTEIN"/>
    <property type="match status" value="1"/>
</dbReference>
<keyword evidence="1" id="KW-1133">Transmembrane helix</keyword>
<comment type="caution">
    <text evidence="2">The sequence shown here is derived from an EMBL/GenBank/DDBJ whole genome shotgun (WGS) entry which is preliminary data.</text>
</comment>
<evidence type="ECO:0000256" key="1">
    <source>
        <dbReference type="SAM" id="Phobius"/>
    </source>
</evidence>
<gene>
    <name evidence="2" type="ORF">CKO31_03750</name>
</gene>